<evidence type="ECO:0000259" key="2">
    <source>
        <dbReference type="PROSITE" id="PS50106"/>
    </source>
</evidence>
<dbReference type="PANTHER" id="PTHR19964">
    <property type="entry name" value="MULTIPLE PDZ DOMAIN PROTEIN"/>
    <property type="match status" value="1"/>
</dbReference>
<name>A0ABY7FNV3_MYAAR</name>
<dbReference type="InterPro" id="IPR001478">
    <property type="entry name" value="PDZ"/>
</dbReference>
<feature type="region of interest" description="Disordered" evidence="1">
    <location>
        <begin position="412"/>
        <end position="462"/>
    </location>
</feature>
<sequence>GPNGLGFAIVEETQDGRPGIYVRSITVGGVAAKDGRLTVGDQLLEVQDKNLQDVHYDKAIEILRNMQGTVRLKVRKCDEDGALHAQNNIQGQVTLPNPPGESSTDGSTANQTADSGSHDPLTCPIIPGQEMRITIEKGRTGLGVRGRSRCPGWSALGRGPDSRGKEATHDYAIQVLRQTPPSVDMLVFRDDSHVKEEDIYDIFTVDLIKKPGRGLGLSIVGKRNDVGVYISDIVKGGAAESDGRLMQGDQILTVNGEDMRNATQEYAAAVLKTTMGKVALTVGRLKAGSRTSSRKNSNNAGSGLRKSESTASNKSRGGRHSKKNSEDISHIRVIELEHDANGSLGLSIAGGVGSSLGDTPIIVANLTSGGPAERSRKLKVGDRILSVNGVSTEKMDHDQVVSLLKSSQPPITLQVTQGEQTQVSVSGRSSSTRGSTRGTASDTTKLTPSSPQDNNVFEDDDVPPQYKTIVLERGVDGLGFSIVGGHGSPHGDLPIYVKNVFSKGAASENGQLKRGDQILSVNGASLEGLTHEEAVNILKNAKGSVIMNVLS</sequence>
<evidence type="ECO:0000313" key="4">
    <source>
        <dbReference type="Proteomes" id="UP001164746"/>
    </source>
</evidence>
<feature type="region of interest" description="Disordered" evidence="1">
    <location>
        <begin position="286"/>
        <end position="328"/>
    </location>
</feature>
<evidence type="ECO:0000256" key="1">
    <source>
        <dbReference type="SAM" id="MobiDB-lite"/>
    </source>
</evidence>
<dbReference type="Gene3D" id="2.30.42.10">
    <property type="match status" value="4"/>
</dbReference>
<dbReference type="PANTHER" id="PTHR19964:SF92">
    <property type="entry name" value="PATJ HOMOLOG"/>
    <property type="match status" value="1"/>
</dbReference>
<feature type="compositionally biased region" description="Polar residues" evidence="1">
    <location>
        <begin position="440"/>
        <end position="455"/>
    </location>
</feature>
<feature type="domain" description="PDZ" evidence="2">
    <location>
        <begin position="468"/>
        <end position="551"/>
    </location>
</feature>
<dbReference type="InterPro" id="IPR051342">
    <property type="entry name" value="PDZ_scaffold"/>
</dbReference>
<dbReference type="CDD" id="cd06674">
    <property type="entry name" value="PDZ11_MUPP1-PDZ9_PATJ-like"/>
    <property type="match status" value="1"/>
</dbReference>
<feature type="domain" description="PDZ" evidence="2">
    <location>
        <begin position="1"/>
        <end position="78"/>
    </location>
</feature>
<organism evidence="3 4">
    <name type="scientific">Mya arenaria</name>
    <name type="common">Soft-shell clam</name>
    <dbReference type="NCBI Taxonomy" id="6604"/>
    <lineage>
        <taxon>Eukaryota</taxon>
        <taxon>Metazoa</taxon>
        <taxon>Spiralia</taxon>
        <taxon>Lophotrochozoa</taxon>
        <taxon>Mollusca</taxon>
        <taxon>Bivalvia</taxon>
        <taxon>Autobranchia</taxon>
        <taxon>Heteroconchia</taxon>
        <taxon>Euheterodonta</taxon>
        <taxon>Imparidentia</taxon>
        <taxon>Neoheterodontei</taxon>
        <taxon>Myida</taxon>
        <taxon>Myoidea</taxon>
        <taxon>Myidae</taxon>
        <taxon>Mya</taxon>
    </lineage>
</organism>
<protein>
    <submittedName>
        <fullName evidence="3">MPDZ-like protein</fullName>
    </submittedName>
</protein>
<dbReference type="CDD" id="cd06676">
    <property type="entry name" value="PDZ13_MUPP1-like"/>
    <property type="match status" value="1"/>
</dbReference>
<feature type="compositionally biased region" description="Polar residues" evidence="1">
    <location>
        <begin position="412"/>
        <end position="422"/>
    </location>
</feature>
<proteinExistence type="predicted"/>
<reference evidence="3" key="1">
    <citation type="submission" date="2022-11" db="EMBL/GenBank/DDBJ databases">
        <title>Centuries of genome instability and evolution in soft-shell clam transmissible cancer (bioRxiv).</title>
        <authorList>
            <person name="Hart S.F.M."/>
            <person name="Yonemitsu M.A."/>
            <person name="Giersch R.M."/>
            <person name="Beal B.F."/>
            <person name="Arriagada G."/>
            <person name="Davis B.W."/>
            <person name="Ostrander E.A."/>
            <person name="Goff S.P."/>
            <person name="Metzger M.J."/>
        </authorList>
    </citation>
    <scope>NUCLEOTIDE SEQUENCE</scope>
    <source>
        <strain evidence="3">MELC-2E11</strain>
        <tissue evidence="3">Siphon/mantle</tissue>
    </source>
</reference>
<dbReference type="Proteomes" id="UP001164746">
    <property type="component" value="Chromosome 13"/>
</dbReference>
<feature type="region of interest" description="Disordered" evidence="1">
    <location>
        <begin position="87"/>
        <end position="126"/>
    </location>
</feature>
<gene>
    <name evidence="3" type="ORF">MAR_037414</name>
</gene>
<dbReference type="SMART" id="SM00228">
    <property type="entry name" value="PDZ"/>
    <property type="match status" value="4"/>
</dbReference>
<dbReference type="InterPro" id="IPR036034">
    <property type="entry name" value="PDZ_sf"/>
</dbReference>
<feature type="compositionally biased region" description="Polar residues" evidence="1">
    <location>
        <begin position="87"/>
        <end position="115"/>
    </location>
</feature>
<feature type="domain" description="PDZ" evidence="2">
    <location>
        <begin position="204"/>
        <end position="286"/>
    </location>
</feature>
<feature type="compositionally biased region" description="Low complexity" evidence="1">
    <location>
        <begin position="423"/>
        <end position="439"/>
    </location>
</feature>
<feature type="compositionally biased region" description="Polar residues" evidence="1">
    <location>
        <begin position="289"/>
        <end position="301"/>
    </location>
</feature>
<dbReference type="PROSITE" id="PS50106">
    <property type="entry name" value="PDZ"/>
    <property type="match status" value="4"/>
</dbReference>
<accession>A0ABY7FNV3</accession>
<keyword evidence="4" id="KW-1185">Reference proteome</keyword>
<dbReference type="SUPFAM" id="SSF50156">
    <property type="entry name" value="PDZ domain-like"/>
    <property type="match status" value="4"/>
</dbReference>
<feature type="domain" description="PDZ" evidence="2">
    <location>
        <begin position="333"/>
        <end position="419"/>
    </location>
</feature>
<dbReference type="EMBL" id="CP111024">
    <property type="protein sequence ID" value="WAR23745.1"/>
    <property type="molecule type" value="Genomic_DNA"/>
</dbReference>
<evidence type="ECO:0000313" key="3">
    <source>
        <dbReference type="EMBL" id="WAR23745.1"/>
    </source>
</evidence>
<dbReference type="Pfam" id="PF00595">
    <property type="entry name" value="PDZ"/>
    <property type="match status" value="4"/>
</dbReference>
<feature type="non-terminal residue" evidence="3">
    <location>
        <position position="1"/>
    </location>
</feature>